<protein>
    <recommendedName>
        <fullName evidence="2">C2H2-type domain-containing protein</fullName>
    </recommendedName>
</protein>
<dbReference type="Proteomes" id="UP000002313">
    <property type="component" value="Chromosome I"/>
</dbReference>
<sequence>MINWLVENSLGLFPPVLLRHPRKMEKERKVFLNNTKECSVSYMVSIVPRVGKPQPATLLVRGYHWNDGVRSGINFSSALEAGDCYSIREVQKTRMTNFSCHDKTVLYMFIVDMDGKASVYHAHFSGCHSLRDSKVPLYRIELFHEDGFYRMDREPSHDLVLKSINIKSKSKGLLHYYWGFSSDVGRRSKHVLNFEIEGEKYCVYGFCCVFCIKEFESIDSLVFHISRIHSGYECIQKEKSLYLKKSEAEAPEASRTLTYLSRRYRRKGLESRKDPTDQKTSESFAAGVWSIDTLSTLINRNIESESELPENSLALMKKWNTLTLHGNVFMDDIAKFVRQERKSPSVVDLLLVLYHKSVINPKELTELIYSLLEKDLDESKT</sequence>
<proteinExistence type="predicted"/>
<gene>
    <name evidence="3" type="ORF">Eint_011120</name>
</gene>
<accession>E0S5I9</accession>
<dbReference type="OrthoDB" id="2191528at2759"/>
<organism evidence="3 4">
    <name type="scientific">Encephalitozoon intestinalis (strain ATCC 50506)</name>
    <name type="common">Microsporidian parasite</name>
    <name type="synonym">Septata intestinalis</name>
    <dbReference type="NCBI Taxonomy" id="876142"/>
    <lineage>
        <taxon>Eukaryota</taxon>
        <taxon>Fungi</taxon>
        <taxon>Fungi incertae sedis</taxon>
        <taxon>Microsporidia</taxon>
        <taxon>Unikaryonidae</taxon>
        <taxon>Encephalitozoon</taxon>
    </lineage>
</organism>
<dbReference type="InterPro" id="IPR013087">
    <property type="entry name" value="Znf_C2H2_type"/>
</dbReference>
<evidence type="ECO:0000313" key="4">
    <source>
        <dbReference type="Proteomes" id="UP000002313"/>
    </source>
</evidence>
<evidence type="ECO:0000256" key="1">
    <source>
        <dbReference type="PROSITE-ProRule" id="PRU00042"/>
    </source>
</evidence>
<evidence type="ECO:0000313" key="3">
    <source>
        <dbReference type="EMBL" id="ADM10974.1"/>
    </source>
</evidence>
<evidence type="ECO:0000259" key="2">
    <source>
        <dbReference type="PROSITE" id="PS50157"/>
    </source>
</evidence>
<dbReference type="PROSITE" id="PS50157">
    <property type="entry name" value="ZINC_FINGER_C2H2_2"/>
    <property type="match status" value="1"/>
</dbReference>
<reference evidence="3 4" key="2">
    <citation type="journal article" date="2012" name="Proc. Natl. Acad. Sci. U.S.A.">
        <title>Gain and loss of multiple functionally related, horizontally transferred genes in the reduced genomes of two microsporidian parasites.</title>
        <authorList>
            <person name="Pombert J.-F."/>
            <person name="Selman M."/>
            <person name="Burki F."/>
            <person name="Bardell F.T."/>
            <person name="Farinelli L."/>
            <person name="Solter L.F."/>
            <person name="Whitman D.W."/>
            <person name="Weiss L.M."/>
            <person name="Corradi N."/>
            <person name="Keeling P.J."/>
        </authorList>
    </citation>
    <scope>NUCLEOTIDE SEQUENCE [LARGE SCALE GENOMIC DNA]</scope>
    <source>
        <strain evidence="3 4">ATCC 50506</strain>
    </source>
</reference>
<keyword evidence="4" id="KW-1185">Reference proteome</keyword>
<feature type="domain" description="C2H2-type" evidence="2">
    <location>
        <begin position="206"/>
        <end position="234"/>
    </location>
</feature>
<keyword evidence="1" id="KW-0862">Zinc</keyword>
<dbReference type="GO" id="GO:0008270">
    <property type="term" value="F:zinc ion binding"/>
    <property type="evidence" value="ECO:0007669"/>
    <property type="project" value="UniProtKB-KW"/>
</dbReference>
<dbReference type="GeneID" id="9698636"/>
<dbReference type="RefSeq" id="XP_003072334.1">
    <property type="nucleotide sequence ID" value="XM_003072288.1"/>
</dbReference>
<dbReference type="VEuPathDB" id="MicrosporidiaDB:Eint_011120"/>
<name>E0S5I9_ENCIT</name>
<keyword evidence="1" id="KW-0479">Metal-binding</keyword>
<dbReference type="EMBL" id="CP001942">
    <property type="protein sequence ID" value="ADM10974.1"/>
    <property type="molecule type" value="Genomic_DNA"/>
</dbReference>
<dbReference type="HOGENOM" id="CLU_703156_0_0_1"/>
<reference evidence="3 4" key="1">
    <citation type="journal article" date="2010" name="Nat. Commun.">
        <title>The complete sequence of the smallest known nuclear genome from the microsporidian Encephalitozoon intestinalis.</title>
        <authorList>
            <person name="Corradi N."/>
            <person name="Pombert J.-F."/>
            <person name="Farinelli L."/>
            <person name="Didier E.S."/>
            <person name="Keeling P.J."/>
        </authorList>
    </citation>
    <scope>NUCLEOTIDE SEQUENCE [LARGE SCALE GENOMIC DNA]</scope>
    <source>
        <strain evidence="3 4">ATCC 50506</strain>
    </source>
</reference>
<dbReference type="AlphaFoldDB" id="E0S5I9"/>
<dbReference type="PROSITE" id="PS00028">
    <property type="entry name" value="ZINC_FINGER_C2H2_1"/>
    <property type="match status" value="1"/>
</dbReference>
<dbReference type="KEGG" id="ein:Eint_011120"/>
<keyword evidence="1" id="KW-0863">Zinc-finger</keyword>